<dbReference type="PANTHER" id="PTHR33337">
    <property type="entry name" value="GFA DOMAIN-CONTAINING PROTEIN"/>
    <property type="match status" value="1"/>
</dbReference>
<organism evidence="6 7">
    <name type="scientific">Xaviernesmea oryzae</name>
    <dbReference type="NCBI Taxonomy" id="464029"/>
    <lineage>
        <taxon>Bacteria</taxon>
        <taxon>Pseudomonadati</taxon>
        <taxon>Pseudomonadota</taxon>
        <taxon>Alphaproteobacteria</taxon>
        <taxon>Hyphomicrobiales</taxon>
        <taxon>Rhizobiaceae</taxon>
        <taxon>Rhizobium/Agrobacterium group</taxon>
        <taxon>Xaviernesmea</taxon>
    </lineage>
</organism>
<dbReference type="Gene3D" id="3.90.1590.10">
    <property type="entry name" value="glutathione-dependent formaldehyde- activating enzyme (gfa)"/>
    <property type="match status" value="1"/>
</dbReference>
<keyword evidence="2" id="KW-0479">Metal-binding</keyword>
<evidence type="ECO:0000256" key="1">
    <source>
        <dbReference type="ARBA" id="ARBA00005495"/>
    </source>
</evidence>
<name>A0A1Q9AT04_9HYPH</name>
<comment type="caution">
    <text evidence="6">The sequence shown here is derived from an EMBL/GenBank/DDBJ whole genome shotgun (WGS) entry which is preliminary data.</text>
</comment>
<gene>
    <name evidence="6" type="ORF">BJF93_16615</name>
</gene>
<dbReference type="Pfam" id="PF04828">
    <property type="entry name" value="GFA"/>
    <property type="match status" value="1"/>
</dbReference>
<evidence type="ECO:0000259" key="5">
    <source>
        <dbReference type="PROSITE" id="PS51891"/>
    </source>
</evidence>
<evidence type="ECO:0000313" key="7">
    <source>
        <dbReference type="Proteomes" id="UP000186364"/>
    </source>
</evidence>
<dbReference type="PANTHER" id="PTHR33337:SF40">
    <property type="entry name" value="CENP-V_GFA DOMAIN-CONTAINING PROTEIN-RELATED"/>
    <property type="match status" value="1"/>
</dbReference>
<dbReference type="InterPro" id="IPR006913">
    <property type="entry name" value="CENP-V/GFA"/>
</dbReference>
<evidence type="ECO:0000256" key="2">
    <source>
        <dbReference type="ARBA" id="ARBA00022723"/>
    </source>
</evidence>
<keyword evidence="3" id="KW-0862">Zinc</keyword>
<accession>A0A1Q9AT04</accession>
<dbReference type="AlphaFoldDB" id="A0A1Q9AT04"/>
<evidence type="ECO:0000313" key="6">
    <source>
        <dbReference type="EMBL" id="OLP58491.1"/>
    </source>
</evidence>
<evidence type="ECO:0000256" key="3">
    <source>
        <dbReference type="ARBA" id="ARBA00022833"/>
    </source>
</evidence>
<keyword evidence="7" id="KW-1185">Reference proteome</keyword>
<protein>
    <recommendedName>
        <fullName evidence="5">CENP-V/GFA domain-containing protein</fullName>
    </recommendedName>
</protein>
<dbReference type="SUPFAM" id="SSF51316">
    <property type="entry name" value="Mss4-like"/>
    <property type="match status" value="1"/>
</dbReference>
<proteinExistence type="inferred from homology"/>
<dbReference type="OrthoDB" id="9807246at2"/>
<dbReference type="RefSeq" id="WP_075628916.1">
    <property type="nucleotide sequence ID" value="NZ_FOAM01000003.1"/>
</dbReference>
<dbReference type="EMBL" id="MKIP01000057">
    <property type="protein sequence ID" value="OLP58491.1"/>
    <property type="molecule type" value="Genomic_DNA"/>
</dbReference>
<sequence length="151" mass="16812">MSEARDRAERSGKCLCGAVRFTLRADTGLHACHCATCRRWTGGAFMVLPCEAPVFADQAALKAYTSSDWAERLFCGECGSSLFWRMRDGRHWTVSAHALDDQTDVRFKAQVFIDEKPDFYAFANTTTMMTGAEVVAAFSGDQQPEHRDGSR</sequence>
<evidence type="ECO:0000256" key="4">
    <source>
        <dbReference type="ARBA" id="ARBA00023239"/>
    </source>
</evidence>
<feature type="domain" description="CENP-V/GFA" evidence="5">
    <location>
        <begin position="10"/>
        <end position="121"/>
    </location>
</feature>
<dbReference type="InterPro" id="IPR011057">
    <property type="entry name" value="Mss4-like_sf"/>
</dbReference>
<comment type="similarity">
    <text evidence="1">Belongs to the Gfa family.</text>
</comment>
<dbReference type="GO" id="GO:0016846">
    <property type="term" value="F:carbon-sulfur lyase activity"/>
    <property type="evidence" value="ECO:0007669"/>
    <property type="project" value="InterPro"/>
</dbReference>
<keyword evidence="4" id="KW-0456">Lyase</keyword>
<dbReference type="Proteomes" id="UP000186364">
    <property type="component" value="Unassembled WGS sequence"/>
</dbReference>
<reference evidence="6 7" key="1">
    <citation type="submission" date="2016-09" db="EMBL/GenBank/DDBJ databases">
        <title>Rhizobium sp. nov., a novel species isolated from the rice rhizosphere.</title>
        <authorList>
            <person name="Zhao J."/>
            <person name="Zhang X."/>
        </authorList>
    </citation>
    <scope>NUCLEOTIDE SEQUENCE [LARGE SCALE GENOMIC DNA]</scope>
    <source>
        <strain evidence="6 7">1.7048</strain>
    </source>
</reference>
<dbReference type="PROSITE" id="PS51891">
    <property type="entry name" value="CENP_V_GFA"/>
    <property type="match status" value="1"/>
</dbReference>
<dbReference type="GO" id="GO:0046872">
    <property type="term" value="F:metal ion binding"/>
    <property type="evidence" value="ECO:0007669"/>
    <property type="project" value="UniProtKB-KW"/>
</dbReference>